<evidence type="ECO:0000313" key="2">
    <source>
        <dbReference type="Proteomes" id="UP001165962"/>
    </source>
</evidence>
<evidence type="ECO:0000313" key="1">
    <source>
        <dbReference type="EMBL" id="NHN34911.1"/>
    </source>
</evidence>
<reference evidence="1" key="1">
    <citation type="submission" date="2020-03" db="EMBL/GenBank/DDBJ databases">
        <title>Draft sequencing of Paenibacilllus sp. S3N08.</title>
        <authorList>
            <person name="Kim D.-U."/>
        </authorList>
    </citation>
    <scope>NUCLEOTIDE SEQUENCE</scope>
    <source>
        <strain evidence="1">S3N08</strain>
    </source>
</reference>
<name>A0ABX0JGJ7_9BACL</name>
<sequence length="559" mass="64458">MQTFELRGLEIHNARMWRWSAVERALEFMAETDLNALIFHQNDIIDNLVFPKAYFTQELMYTRWPLRRSTIVSSQLYIRQVIKKAKSMGIGFYFEVKELWYPDNLLEIFPHLRTPEGKVCPTDPFWFEFLEVKIRELIEVLPDFAGIIMSPATRESKVSIAANSCSCERCQTTDNGEWYKQLLQAMHKPLSEADKTLVVRDFTYTVEEQGSVVDAASAVSKDIVVALKNVPHDFWPTFPNNARIGHTGGLRQWVEFDVWGQYCGLGVFPCSLVEDLQQRIQFCRDQGVSGVWFRTDWELMNETSAFNSLNMVNLYGGALLAGNPLIDVDHIYEAWAQKGLYTSMSPESSWREAVIPASPDAVDKLKAFMKASWSVIEKTLYTRGHVFQYSSKISPTLNDFFYVIYSYHSRDQWEPGASENVRLTDENLRAIIAEKQAAVDEVGQLRSILQPESLGIPQSFIEEIDTTLDLFQFYVKTFYFAVKASFLARKALETKQSDDILAAHASTEELTTFRKELTIRMADTLYPFYMYWMLDENLLLSLETDIYKQLNAVEQKCKL</sequence>
<comment type="caution">
    <text evidence="1">The sequence shown here is derived from an EMBL/GenBank/DDBJ whole genome shotgun (WGS) entry which is preliminary data.</text>
</comment>
<dbReference type="Gene3D" id="3.20.20.80">
    <property type="entry name" value="Glycosidases"/>
    <property type="match status" value="1"/>
</dbReference>
<keyword evidence="2" id="KW-1185">Reference proteome</keyword>
<dbReference type="Proteomes" id="UP001165962">
    <property type="component" value="Unassembled WGS sequence"/>
</dbReference>
<dbReference type="InterPro" id="IPR017853">
    <property type="entry name" value="GH"/>
</dbReference>
<dbReference type="RefSeq" id="WP_166156753.1">
    <property type="nucleotide sequence ID" value="NZ_JAAOIW010000024.1"/>
</dbReference>
<protein>
    <submittedName>
        <fullName evidence="1">Uncharacterized protein</fullName>
    </submittedName>
</protein>
<organism evidence="1 2">
    <name type="scientific">Paenibacillus agricola</name>
    <dbReference type="NCBI Taxonomy" id="2716264"/>
    <lineage>
        <taxon>Bacteria</taxon>
        <taxon>Bacillati</taxon>
        <taxon>Bacillota</taxon>
        <taxon>Bacilli</taxon>
        <taxon>Bacillales</taxon>
        <taxon>Paenibacillaceae</taxon>
        <taxon>Paenibacillus</taxon>
    </lineage>
</organism>
<accession>A0ABX0JGJ7</accession>
<proteinExistence type="predicted"/>
<dbReference type="EMBL" id="JAAOIW010000024">
    <property type="protein sequence ID" value="NHN34911.1"/>
    <property type="molecule type" value="Genomic_DNA"/>
</dbReference>
<gene>
    <name evidence="1" type="ORF">G9U52_34785</name>
</gene>
<dbReference type="SUPFAM" id="SSF51445">
    <property type="entry name" value="(Trans)glycosidases"/>
    <property type="match status" value="1"/>
</dbReference>